<proteinExistence type="predicted"/>
<comment type="caution">
    <text evidence="1">The sequence shown here is derived from an EMBL/GenBank/DDBJ whole genome shotgun (WGS) entry which is preliminary data.</text>
</comment>
<name>A0A165ABB9_9CRUS</name>
<dbReference type="EMBL" id="LRGB01000640">
    <property type="protein sequence ID" value="KZS17407.1"/>
    <property type="molecule type" value="Genomic_DNA"/>
</dbReference>
<keyword evidence="2" id="KW-1185">Reference proteome</keyword>
<sequence>MCTGTKKRLWLVNEPPFAARAQEREVPFIVRHGLQMRFIDWLLLVDVPIHLDIPKPLPSYCFPLFFSNLRMF</sequence>
<protein>
    <submittedName>
        <fullName evidence="1">Uncharacterized protein</fullName>
    </submittedName>
</protein>
<accession>A0A165ABB9</accession>
<evidence type="ECO:0000313" key="1">
    <source>
        <dbReference type="EMBL" id="KZS17407.1"/>
    </source>
</evidence>
<organism evidence="1 2">
    <name type="scientific">Daphnia magna</name>
    <dbReference type="NCBI Taxonomy" id="35525"/>
    <lineage>
        <taxon>Eukaryota</taxon>
        <taxon>Metazoa</taxon>
        <taxon>Ecdysozoa</taxon>
        <taxon>Arthropoda</taxon>
        <taxon>Crustacea</taxon>
        <taxon>Branchiopoda</taxon>
        <taxon>Diplostraca</taxon>
        <taxon>Cladocera</taxon>
        <taxon>Anomopoda</taxon>
        <taxon>Daphniidae</taxon>
        <taxon>Daphnia</taxon>
    </lineage>
</organism>
<gene>
    <name evidence="1" type="ORF">APZ42_016646</name>
</gene>
<dbReference type="Proteomes" id="UP000076858">
    <property type="component" value="Unassembled WGS sequence"/>
</dbReference>
<dbReference type="AlphaFoldDB" id="A0A165ABB9"/>
<evidence type="ECO:0000313" key="2">
    <source>
        <dbReference type="Proteomes" id="UP000076858"/>
    </source>
</evidence>
<reference evidence="1 2" key="1">
    <citation type="submission" date="2016-03" db="EMBL/GenBank/DDBJ databases">
        <title>EvidentialGene: Evidence-directed Construction of Genes on Genomes.</title>
        <authorList>
            <person name="Gilbert D.G."/>
            <person name="Choi J.-H."/>
            <person name="Mockaitis K."/>
            <person name="Colbourne J."/>
            <person name="Pfrender M."/>
        </authorList>
    </citation>
    <scope>NUCLEOTIDE SEQUENCE [LARGE SCALE GENOMIC DNA]</scope>
    <source>
        <strain evidence="1 2">Xinb3</strain>
        <tissue evidence="1">Complete organism</tissue>
    </source>
</reference>